<evidence type="ECO:0000256" key="2">
    <source>
        <dbReference type="ARBA" id="ARBA00008061"/>
    </source>
</evidence>
<proteinExistence type="inferred from homology"/>
<gene>
    <name evidence="10" type="ORF">ATZ35_00215</name>
</gene>
<name>A0A0U2MU89_9ENTE</name>
<dbReference type="STRING" id="118060.ATZ35_00215"/>
<feature type="active site" description="Nucleophile" evidence="7">
    <location>
        <position position="231"/>
    </location>
</feature>
<feature type="active site" description="Proton donor" evidence="7">
    <location>
        <position position="261"/>
    </location>
</feature>
<dbReference type="NCBIfam" id="NF006968">
    <property type="entry name" value="PRK09441.1-1"/>
    <property type="match status" value="1"/>
</dbReference>
<dbReference type="InterPro" id="IPR017853">
    <property type="entry name" value="GH"/>
</dbReference>
<keyword evidence="4" id="KW-0378">Hydrolase</keyword>
<evidence type="ECO:0000256" key="3">
    <source>
        <dbReference type="ARBA" id="ARBA00022723"/>
    </source>
</evidence>
<keyword evidence="6" id="KW-0326">Glycosidase</keyword>
<evidence type="ECO:0000259" key="9">
    <source>
        <dbReference type="SMART" id="SM00642"/>
    </source>
</evidence>
<feature type="binding site" evidence="8">
    <location>
        <position position="202"/>
    </location>
    <ligand>
        <name>Ca(2+)</name>
        <dbReference type="ChEBI" id="CHEBI:29108"/>
        <label>2</label>
    </ligand>
</feature>
<dbReference type="InterPro" id="IPR013776">
    <property type="entry name" value="A-amylase_thermo"/>
</dbReference>
<keyword evidence="3 8" id="KW-0479">Metal-binding</keyword>
<feature type="binding site" evidence="8">
    <location>
        <position position="404"/>
    </location>
    <ligand>
        <name>Ca(2+)</name>
        <dbReference type="ChEBI" id="CHEBI:29108"/>
        <label>3</label>
    </ligand>
</feature>
<keyword evidence="5" id="KW-0119">Carbohydrate metabolism</keyword>
<reference evidence="11" key="1">
    <citation type="submission" date="2015-12" db="EMBL/GenBank/DDBJ databases">
        <authorList>
            <person name="Lauer A."/>
            <person name="Humrighouse B."/>
            <person name="Loparev V."/>
            <person name="Shewmaker P.L."/>
            <person name="Whitney A.M."/>
            <person name="McLaughlin R.W."/>
        </authorList>
    </citation>
    <scope>NUCLEOTIDE SEQUENCE [LARGE SCALE GENOMIC DNA]</scope>
    <source>
        <strain evidence="11">LMG 26678</strain>
    </source>
</reference>
<dbReference type="Gene3D" id="2.40.30.140">
    <property type="match status" value="1"/>
</dbReference>
<dbReference type="PANTHER" id="PTHR43447">
    <property type="entry name" value="ALPHA-AMYLASE"/>
    <property type="match status" value="1"/>
</dbReference>
<dbReference type="NCBIfam" id="NF006969">
    <property type="entry name" value="PRK09441.1-2"/>
    <property type="match status" value="1"/>
</dbReference>
<dbReference type="Pfam" id="PF09154">
    <property type="entry name" value="Alpha-amy_C_pro"/>
    <property type="match status" value="1"/>
</dbReference>
<evidence type="ECO:0000256" key="1">
    <source>
        <dbReference type="ARBA" id="ARBA00001913"/>
    </source>
</evidence>
<dbReference type="InterPro" id="IPR013780">
    <property type="entry name" value="Glyco_hydro_b"/>
</dbReference>
<dbReference type="SMART" id="SM00642">
    <property type="entry name" value="Aamy"/>
    <property type="match status" value="1"/>
</dbReference>
<dbReference type="GO" id="GO:0004553">
    <property type="term" value="F:hydrolase activity, hydrolyzing O-glycosyl compounds"/>
    <property type="evidence" value="ECO:0007669"/>
    <property type="project" value="InterPro"/>
</dbReference>
<dbReference type="RefSeq" id="WP_208928274.1">
    <property type="nucleotide sequence ID" value="NZ_CP013655.1"/>
</dbReference>
<dbReference type="Pfam" id="PF00128">
    <property type="entry name" value="Alpha-amylase"/>
    <property type="match status" value="1"/>
</dbReference>
<feature type="binding site" evidence="8">
    <location>
        <position position="235"/>
    </location>
    <ligand>
        <name>Ca(2+)</name>
        <dbReference type="ChEBI" id="CHEBI:29108"/>
        <label>1</label>
    </ligand>
</feature>
<evidence type="ECO:0000313" key="11">
    <source>
        <dbReference type="Proteomes" id="UP000067523"/>
    </source>
</evidence>
<accession>A0A0U2MU89</accession>
<keyword evidence="11" id="KW-1185">Reference proteome</keyword>
<organism evidence="10 11">
    <name type="scientific">Enterococcus rotai</name>
    <dbReference type="NCBI Taxonomy" id="118060"/>
    <lineage>
        <taxon>Bacteria</taxon>
        <taxon>Bacillati</taxon>
        <taxon>Bacillota</taxon>
        <taxon>Bacilli</taxon>
        <taxon>Lactobacillales</taxon>
        <taxon>Enterococcaceae</taxon>
        <taxon>Enterococcus</taxon>
    </lineage>
</organism>
<sequence length="497" mass="57019">MKNRTILQGFEWYLPADGKHWQRLTELAEKLQKIGINSVWLPPAYKGANGIEDVGYAPYDLYDLGEFDQKGTITTKYGTKNEYLECVQALKKVGMEVYCDIVFDHFMGADEEETVSAIKYRPDNRTIPTSGEEEISAWTKFTFPGRNHQYNDYIWTWRNFSGVDYDDRRQDHGIFNFSGKGWEPEVDQENGNFDYLMGCNLDMEYPETVQQLDKWGEWHQRLTDIDGYRLDAVKHIRFNYFVEWLLNRRKEKGKELFVVGEYWHGDCKKLMNYIDSSGTLISLFDVPLHYRFYEAANSDGRFDMRNIFAGTLIKERSEWAVTFVDNHDTQQGQSLESWIAGWFKVHAYALILLRKAGTPVVFWGDLFGIPTQNVNPVGKNLELLLKIREKLAYGSEMDYFDDPDVVGWIRTGTFDRETSGYAVVMTNAKAGAKNMTISALHAGKVFVDILGNNSTKVMLDESGSGTFPVNDGAISVYVNEEIVEKLSKGVTETFAGK</sequence>
<dbReference type="KEGG" id="erx:ATZ35_00215"/>
<dbReference type="PIRSF" id="PIRSF001021">
    <property type="entry name" value="Alph-amls_thrmst"/>
    <property type="match status" value="1"/>
</dbReference>
<keyword evidence="8" id="KW-0106">Calcium</keyword>
<evidence type="ECO:0000256" key="7">
    <source>
        <dbReference type="PIRSR" id="PIRSR001021-1"/>
    </source>
</evidence>
<feature type="binding site" evidence="8">
    <location>
        <position position="300"/>
    </location>
    <ligand>
        <name>Ca(2+)</name>
        <dbReference type="ChEBI" id="CHEBI:29108"/>
        <label>3</label>
    </ligand>
</feature>
<dbReference type="Proteomes" id="UP000067523">
    <property type="component" value="Chromosome"/>
</dbReference>
<dbReference type="Gene3D" id="3.20.20.80">
    <property type="entry name" value="Glycosidases"/>
    <property type="match status" value="1"/>
</dbReference>
<dbReference type="InterPro" id="IPR015237">
    <property type="entry name" value="Alpha-amylase_C_pro"/>
</dbReference>
<evidence type="ECO:0000256" key="5">
    <source>
        <dbReference type="ARBA" id="ARBA00023277"/>
    </source>
</evidence>
<dbReference type="SUPFAM" id="SSF51011">
    <property type="entry name" value="Glycosyl hydrolase domain"/>
    <property type="match status" value="1"/>
</dbReference>
<dbReference type="Gene3D" id="2.60.40.1180">
    <property type="entry name" value="Golgi alpha-mannosidase II"/>
    <property type="match status" value="1"/>
</dbReference>
<comment type="similarity">
    <text evidence="2">Belongs to the glycosyl hydrolase 13 family.</text>
</comment>
<evidence type="ECO:0000256" key="8">
    <source>
        <dbReference type="PIRSR" id="PIRSR001021-2"/>
    </source>
</evidence>
<comment type="cofactor">
    <cofactor evidence="1">
        <name>Ca(2+)</name>
        <dbReference type="ChEBI" id="CHEBI:29108"/>
    </cofactor>
</comment>
<dbReference type="InterPro" id="IPR006047">
    <property type="entry name" value="GH13_cat_dom"/>
</dbReference>
<evidence type="ECO:0000256" key="6">
    <source>
        <dbReference type="ARBA" id="ARBA00023295"/>
    </source>
</evidence>
<feature type="binding site" evidence="8">
    <location>
        <position position="104"/>
    </location>
    <ligand>
        <name>Ca(2+)</name>
        <dbReference type="ChEBI" id="CHEBI:29108"/>
        <label>1</label>
    </ligand>
</feature>
<dbReference type="GO" id="GO:0005509">
    <property type="term" value="F:calcium ion binding"/>
    <property type="evidence" value="ECO:0007669"/>
    <property type="project" value="InterPro"/>
</dbReference>
<dbReference type="EMBL" id="CP013655">
    <property type="protein sequence ID" value="ALS35635.1"/>
    <property type="molecule type" value="Genomic_DNA"/>
</dbReference>
<dbReference type="AlphaFoldDB" id="A0A0U2MU89"/>
<evidence type="ECO:0000313" key="10">
    <source>
        <dbReference type="EMBL" id="ALS35635.1"/>
    </source>
</evidence>
<feature type="binding site" evidence="8">
    <location>
        <position position="194"/>
    </location>
    <ligand>
        <name>Ca(2+)</name>
        <dbReference type="ChEBI" id="CHEBI:29108"/>
        <label>1</label>
    </ligand>
</feature>
<dbReference type="CDD" id="cd11318">
    <property type="entry name" value="AmyAc_bac_fung_AmyA"/>
    <property type="match status" value="1"/>
</dbReference>
<dbReference type="GO" id="GO:0005975">
    <property type="term" value="P:carbohydrate metabolic process"/>
    <property type="evidence" value="ECO:0007669"/>
    <property type="project" value="InterPro"/>
</dbReference>
<evidence type="ECO:0000256" key="4">
    <source>
        <dbReference type="ARBA" id="ARBA00022801"/>
    </source>
</evidence>
<feature type="domain" description="Glycosyl hydrolase family 13 catalytic" evidence="9">
    <location>
        <begin position="4"/>
        <end position="388"/>
    </location>
</feature>
<protein>
    <submittedName>
        <fullName evidence="10">Alpha-amylase</fullName>
    </submittedName>
</protein>
<dbReference type="SUPFAM" id="SSF51445">
    <property type="entry name" value="(Trans)glycosidases"/>
    <property type="match status" value="1"/>
</dbReference>